<dbReference type="SMART" id="SM00164">
    <property type="entry name" value="TBC"/>
    <property type="match status" value="1"/>
</dbReference>
<dbReference type="SUPFAM" id="SSF47923">
    <property type="entry name" value="Ypt/Rab-GAP domain of gyp1p"/>
    <property type="match status" value="2"/>
</dbReference>
<dbReference type="PROSITE" id="PS50086">
    <property type="entry name" value="TBC_RABGAP"/>
    <property type="match status" value="1"/>
</dbReference>
<dbReference type="PANTHER" id="PTHR22957:SF26">
    <property type="entry name" value="LD44506P"/>
    <property type="match status" value="1"/>
</dbReference>
<feature type="region of interest" description="Disordered" evidence="1">
    <location>
        <begin position="1"/>
        <end position="90"/>
    </location>
</feature>
<feature type="compositionally biased region" description="Basic residues" evidence="1">
    <location>
        <begin position="52"/>
        <end position="62"/>
    </location>
</feature>
<feature type="compositionally biased region" description="Basic residues" evidence="1">
    <location>
        <begin position="70"/>
        <end position="80"/>
    </location>
</feature>
<dbReference type="Proteomes" id="UP001150062">
    <property type="component" value="Unassembled WGS sequence"/>
</dbReference>
<reference evidence="3" key="1">
    <citation type="submission" date="2022-08" db="EMBL/GenBank/DDBJ databases">
        <title>Novel sulfate-reducing endosymbionts in the free-living metamonad Anaeramoeba.</title>
        <authorList>
            <person name="Jerlstrom-Hultqvist J."/>
            <person name="Cepicka I."/>
            <person name="Gallot-Lavallee L."/>
            <person name="Salas-Leiva D."/>
            <person name="Curtis B.A."/>
            <person name="Zahonova K."/>
            <person name="Pipaliya S."/>
            <person name="Dacks J."/>
            <person name="Roger A.J."/>
        </authorList>
    </citation>
    <scope>NUCLEOTIDE SEQUENCE</scope>
    <source>
        <strain evidence="3">Schooner1</strain>
    </source>
</reference>
<comment type="caution">
    <text evidence="3">The sequence shown here is derived from an EMBL/GenBank/DDBJ whole genome shotgun (WGS) entry which is preliminary data.</text>
</comment>
<keyword evidence="4" id="KW-1185">Reference proteome</keyword>
<name>A0ABQ8YXD6_9EUKA</name>
<organism evidence="3 4">
    <name type="scientific">Anaeramoeba flamelloides</name>
    <dbReference type="NCBI Taxonomy" id="1746091"/>
    <lineage>
        <taxon>Eukaryota</taxon>
        <taxon>Metamonada</taxon>
        <taxon>Anaeramoebidae</taxon>
        <taxon>Anaeramoeba</taxon>
    </lineage>
</organism>
<dbReference type="EMBL" id="JAOAOG010000102">
    <property type="protein sequence ID" value="KAJ6249271.1"/>
    <property type="molecule type" value="Genomic_DNA"/>
</dbReference>
<dbReference type="PANTHER" id="PTHR22957">
    <property type="entry name" value="TBC1 DOMAIN FAMILY MEMBER GTPASE-ACTIVATING PROTEIN"/>
    <property type="match status" value="1"/>
</dbReference>
<accession>A0ABQ8YXD6</accession>
<dbReference type="Gene3D" id="1.10.10.750">
    <property type="entry name" value="Ypt/Rab-GAP domain of gyp1p, domain 1"/>
    <property type="match status" value="1"/>
</dbReference>
<dbReference type="Gene3D" id="1.10.472.80">
    <property type="entry name" value="Ypt/Rab-GAP domain of gyp1p, domain 3"/>
    <property type="match status" value="1"/>
</dbReference>
<gene>
    <name evidence="3" type="ORF">M0813_01872</name>
</gene>
<evidence type="ECO:0000313" key="3">
    <source>
        <dbReference type="EMBL" id="KAJ6249271.1"/>
    </source>
</evidence>
<proteinExistence type="predicted"/>
<sequence length="364" mass="44188">MSNKKTTKNSSRDKKTKHPKGFQSKKKPNKTKKKNTTKKQNPKIQEKEQQKQKQKQNKKKKSKNTEKSVCIRKPKKKRIKSERTKKTKNEIQREERFQKIIDSEIVDLEKLRNLSWSGIPNKYRGRTWMLLLGYMSTNKSRREKTLIRKRKEYEEIALKLFKTKEQRNEFENKIIQQLKLDLPRTRSDQDIENAKLEKLSNENFKTLEADIYWCFTKLLDGIQDNYTYANPGIQKMLYKLQEFIHHINIDLYLHLQKNEITFLQFAYKWIHCFFLREFDFNHLIRLWDTYFSETENFSIFHIYVCAALLNFYSKEILKLNEHNLIIFLQKIPNEDFTFEDLNLILAQAYTWKIQYEHAQSHLKN</sequence>
<evidence type="ECO:0000256" key="1">
    <source>
        <dbReference type="SAM" id="MobiDB-lite"/>
    </source>
</evidence>
<evidence type="ECO:0000313" key="4">
    <source>
        <dbReference type="Proteomes" id="UP001150062"/>
    </source>
</evidence>
<feature type="domain" description="Rab-GAP TBC" evidence="2">
    <location>
        <begin position="118"/>
        <end position="294"/>
    </location>
</feature>
<feature type="compositionally biased region" description="Basic residues" evidence="1">
    <location>
        <begin position="14"/>
        <end position="41"/>
    </location>
</feature>
<dbReference type="Pfam" id="PF00566">
    <property type="entry name" value="RabGAP-TBC"/>
    <property type="match status" value="1"/>
</dbReference>
<dbReference type="InterPro" id="IPR000195">
    <property type="entry name" value="Rab-GAP-TBC_dom"/>
</dbReference>
<protein>
    <submittedName>
        <fullName evidence="3">Tbc1 domain family member 22a</fullName>
    </submittedName>
</protein>
<evidence type="ECO:0000259" key="2">
    <source>
        <dbReference type="PROSITE" id="PS50086"/>
    </source>
</evidence>
<dbReference type="InterPro" id="IPR035969">
    <property type="entry name" value="Rab-GAP_TBC_sf"/>
</dbReference>
<feature type="compositionally biased region" description="Basic and acidic residues" evidence="1">
    <location>
        <begin position="81"/>
        <end position="90"/>
    </location>
</feature>